<evidence type="ECO:0000256" key="14">
    <source>
        <dbReference type="SAM" id="SignalP"/>
    </source>
</evidence>
<dbReference type="Proteomes" id="UP001634394">
    <property type="component" value="Unassembled WGS sequence"/>
</dbReference>
<dbReference type="EMBL" id="JBJQND010000012">
    <property type="protein sequence ID" value="KAL3860757.1"/>
    <property type="molecule type" value="Genomic_DNA"/>
</dbReference>
<sequence length="890" mass="101524">MINMRSIRTPTKQIMIVLFFPVLVSSTFLSDPSPGVCPEPCFCNKMLTSVNCQGKKLTDIPSDIPRSVEKLYLNYNDLTSVPAFSFQNLTNLQLLYLDHNKISNIQPWGFGNLSNVVYIDLRSNLLTSLVANSLSGMPRLESVYLTTNRLDTIDGQAFYDSNNLRNISLSANKFSFIPSLGYQPKFKSLVMEGNYITNGTFPESFSISSQLTDIILSNNKIKRLTKSTFVALRNTGVTKVEISRNAISDIAEDTFSVLTSLRSLKLAVNPLSGPALERALSGLKSKDFTYLNIENISLGGYLPNSTFHLLRNTSFKYLIMSNNVIRNIPDRAFADLENLLTLDLSGCGIMTSENTAFQGLKSLDILFMNDNLLIDVPINLPSTLRKLYLNGNRIASLPERIFANLTQLQELYLGDNSIHELMEGSFTGLAGLSKLHLVANKIATLPKMVFSSLIRLISLELNKNNLKHVQDADDLFSPMVSLIYLNIADNYCSYIPLHSFNKLASLQYLHLENNNLGPLIANDGTSSLLLGLQQLYELYLDNNNITDLPEPLFRDLVSLKNLSLRNNKISGWDSSLFRTTVHLTGVDLSMNLIAILRDQNLNDLSGLDSLNLNLTGNPFACTCDLRWFRDWIKTTKVKLINIDRYTCNSPKEWSEKPLLTFDKAKINCDFFTWYEILAAALGSFFVVTIVSFALYRNRWRIWLRLYLIQRSFRRTRMALRDRHGGYEQVPGDDRKYHAYISYTDEDYHWVIENILKGIDTGLDNNEQKCGGRFNLYMKHRDSIPGEYEISSMLNAMEVSRHVIIVLSKSYIEEKFHEMELEVILKKYAEREIDSYIVVKVSPLEAKHVPKCLHQTMKHEDYLEWKDDEIVKTAFRTRLEVHLDKKARYED</sequence>
<evidence type="ECO:0000313" key="17">
    <source>
        <dbReference type="Proteomes" id="UP001634394"/>
    </source>
</evidence>
<dbReference type="SMART" id="SM00082">
    <property type="entry name" value="LRRCT"/>
    <property type="match status" value="1"/>
</dbReference>
<evidence type="ECO:0000256" key="12">
    <source>
        <dbReference type="ARBA" id="ARBA00023180"/>
    </source>
</evidence>
<comment type="subcellular location">
    <subcellularLocation>
        <location evidence="1">Cell membrane</location>
    </subcellularLocation>
    <subcellularLocation>
        <location evidence="2">Membrane</location>
        <topology evidence="2">Single-pass type I membrane protein</topology>
    </subcellularLocation>
</comment>
<name>A0ABD3VGS4_SINWO</name>
<protein>
    <recommendedName>
        <fullName evidence="15">TIR domain-containing protein</fullName>
    </recommendedName>
</protein>
<evidence type="ECO:0000256" key="13">
    <source>
        <dbReference type="SAM" id="Phobius"/>
    </source>
</evidence>
<keyword evidence="7 14" id="KW-0732">Signal</keyword>
<evidence type="ECO:0000313" key="16">
    <source>
        <dbReference type="EMBL" id="KAL3860757.1"/>
    </source>
</evidence>
<evidence type="ECO:0000256" key="2">
    <source>
        <dbReference type="ARBA" id="ARBA00004479"/>
    </source>
</evidence>
<dbReference type="Pfam" id="PF01582">
    <property type="entry name" value="TIR"/>
    <property type="match status" value="1"/>
</dbReference>
<keyword evidence="4" id="KW-1003">Cell membrane</keyword>
<evidence type="ECO:0000256" key="7">
    <source>
        <dbReference type="ARBA" id="ARBA00022729"/>
    </source>
</evidence>
<keyword evidence="6 13" id="KW-0812">Transmembrane</keyword>
<dbReference type="InterPro" id="IPR000157">
    <property type="entry name" value="TIR_dom"/>
</dbReference>
<dbReference type="InterPro" id="IPR001611">
    <property type="entry name" value="Leu-rich_rpt"/>
</dbReference>
<feature type="signal peptide" evidence="14">
    <location>
        <begin position="1"/>
        <end position="26"/>
    </location>
</feature>
<dbReference type="InterPro" id="IPR035897">
    <property type="entry name" value="Toll_tir_struct_dom_sf"/>
</dbReference>
<keyword evidence="5" id="KW-0433">Leucine-rich repeat</keyword>
<dbReference type="InterPro" id="IPR003591">
    <property type="entry name" value="Leu-rich_rpt_typical-subtyp"/>
</dbReference>
<dbReference type="PROSITE" id="PS50104">
    <property type="entry name" value="TIR"/>
    <property type="match status" value="1"/>
</dbReference>
<dbReference type="PIRSF" id="PIRSF037595">
    <property type="entry name" value="Toll-like_receptor"/>
    <property type="match status" value="1"/>
</dbReference>
<evidence type="ECO:0000256" key="1">
    <source>
        <dbReference type="ARBA" id="ARBA00004236"/>
    </source>
</evidence>
<keyword evidence="12" id="KW-0325">Glycoprotein</keyword>
<dbReference type="SUPFAM" id="SSF52058">
    <property type="entry name" value="L domain-like"/>
    <property type="match status" value="2"/>
</dbReference>
<dbReference type="PANTHER" id="PTHR24365:SF530">
    <property type="entry name" value="MSTPROX-RELATED"/>
    <property type="match status" value="1"/>
</dbReference>
<dbReference type="InterPro" id="IPR017241">
    <property type="entry name" value="Toll-like_receptor"/>
</dbReference>
<evidence type="ECO:0000259" key="15">
    <source>
        <dbReference type="PROSITE" id="PS50104"/>
    </source>
</evidence>
<dbReference type="PROSITE" id="PS51450">
    <property type="entry name" value="LRR"/>
    <property type="match status" value="3"/>
</dbReference>
<dbReference type="AlphaFoldDB" id="A0ABD3VGS4"/>
<evidence type="ECO:0000256" key="5">
    <source>
        <dbReference type="ARBA" id="ARBA00022614"/>
    </source>
</evidence>
<dbReference type="SUPFAM" id="SSF52200">
    <property type="entry name" value="Toll/Interleukin receptor TIR domain"/>
    <property type="match status" value="1"/>
</dbReference>
<reference evidence="16 17" key="1">
    <citation type="submission" date="2024-11" db="EMBL/GenBank/DDBJ databases">
        <title>Chromosome-level genome assembly of the freshwater bivalve Anodonta woodiana.</title>
        <authorList>
            <person name="Chen X."/>
        </authorList>
    </citation>
    <scope>NUCLEOTIDE SEQUENCE [LARGE SCALE GENOMIC DNA]</scope>
    <source>
        <strain evidence="16">MN2024</strain>
        <tissue evidence="16">Gills</tissue>
    </source>
</reference>
<gene>
    <name evidence="16" type="ORF">ACJMK2_010830</name>
</gene>
<dbReference type="PANTHER" id="PTHR24365">
    <property type="entry name" value="TOLL-LIKE RECEPTOR"/>
    <property type="match status" value="1"/>
</dbReference>
<dbReference type="FunFam" id="3.80.10.10:FF:001438">
    <property type="entry name" value="Uncharacterized protein"/>
    <property type="match status" value="1"/>
</dbReference>
<evidence type="ECO:0000256" key="9">
    <source>
        <dbReference type="ARBA" id="ARBA00022989"/>
    </source>
</evidence>
<comment type="caution">
    <text evidence="16">The sequence shown here is derived from an EMBL/GenBank/DDBJ whole genome shotgun (WGS) entry which is preliminary data.</text>
</comment>
<evidence type="ECO:0000256" key="4">
    <source>
        <dbReference type="ARBA" id="ARBA00022475"/>
    </source>
</evidence>
<dbReference type="Gene3D" id="3.40.50.10140">
    <property type="entry name" value="Toll/interleukin-1 receptor homology (TIR) domain"/>
    <property type="match status" value="1"/>
</dbReference>
<dbReference type="FunFam" id="3.80.10.10:FF:001164">
    <property type="entry name" value="GH01279p"/>
    <property type="match status" value="1"/>
</dbReference>
<organism evidence="16 17">
    <name type="scientific">Sinanodonta woodiana</name>
    <name type="common">Chinese pond mussel</name>
    <name type="synonym">Anodonta woodiana</name>
    <dbReference type="NCBI Taxonomy" id="1069815"/>
    <lineage>
        <taxon>Eukaryota</taxon>
        <taxon>Metazoa</taxon>
        <taxon>Spiralia</taxon>
        <taxon>Lophotrochozoa</taxon>
        <taxon>Mollusca</taxon>
        <taxon>Bivalvia</taxon>
        <taxon>Autobranchia</taxon>
        <taxon>Heteroconchia</taxon>
        <taxon>Palaeoheterodonta</taxon>
        <taxon>Unionida</taxon>
        <taxon>Unionoidea</taxon>
        <taxon>Unionidae</taxon>
        <taxon>Unioninae</taxon>
        <taxon>Sinanodonta</taxon>
    </lineage>
</organism>
<dbReference type="InterPro" id="IPR000372">
    <property type="entry name" value="LRRNT"/>
</dbReference>
<dbReference type="SMART" id="SM00365">
    <property type="entry name" value="LRR_SD22"/>
    <property type="match status" value="6"/>
</dbReference>
<dbReference type="InterPro" id="IPR000483">
    <property type="entry name" value="Cys-rich_flank_reg_C"/>
</dbReference>
<keyword evidence="17" id="KW-1185">Reference proteome</keyword>
<accession>A0ABD3VGS4</accession>
<proteinExistence type="inferred from homology"/>
<evidence type="ECO:0000256" key="3">
    <source>
        <dbReference type="ARBA" id="ARBA00009634"/>
    </source>
</evidence>
<keyword evidence="11" id="KW-0675">Receptor</keyword>
<feature type="transmembrane region" description="Helical" evidence="13">
    <location>
        <begin position="671"/>
        <end position="695"/>
    </location>
</feature>
<dbReference type="SMART" id="SM00013">
    <property type="entry name" value="LRRNT"/>
    <property type="match status" value="1"/>
</dbReference>
<comment type="similarity">
    <text evidence="3">Belongs to the Toll-like receptor family.</text>
</comment>
<dbReference type="SMART" id="SM00369">
    <property type="entry name" value="LRR_TYP"/>
    <property type="match status" value="16"/>
</dbReference>
<feature type="chain" id="PRO_5044775676" description="TIR domain-containing protein" evidence="14">
    <location>
        <begin position="27"/>
        <end position="890"/>
    </location>
</feature>
<dbReference type="Pfam" id="PF01462">
    <property type="entry name" value="LRRNT"/>
    <property type="match status" value="1"/>
</dbReference>
<dbReference type="PRINTS" id="PR01537">
    <property type="entry name" value="INTRLKN1R1F"/>
</dbReference>
<feature type="domain" description="TIR" evidence="15">
    <location>
        <begin position="734"/>
        <end position="882"/>
    </location>
</feature>
<evidence type="ECO:0000256" key="11">
    <source>
        <dbReference type="ARBA" id="ARBA00023170"/>
    </source>
</evidence>
<dbReference type="Gene3D" id="3.80.10.10">
    <property type="entry name" value="Ribonuclease Inhibitor"/>
    <property type="match status" value="4"/>
</dbReference>
<dbReference type="GO" id="GO:0005886">
    <property type="term" value="C:plasma membrane"/>
    <property type="evidence" value="ECO:0007669"/>
    <property type="project" value="UniProtKB-SubCell"/>
</dbReference>
<dbReference type="Pfam" id="PF13855">
    <property type="entry name" value="LRR_8"/>
    <property type="match status" value="7"/>
</dbReference>
<dbReference type="SMART" id="SM00364">
    <property type="entry name" value="LRR_BAC"/>
    <property type="match status" value="6"/>
</dbReference>
<dbReference type="SMART" id="SM00255">
    <property type="entry name" value="TIR"/>
    <property type="match status" value="1"/>
</dbReference>
<dbReference type="InterPro" id="IPR032675">
    <property type="entry name" value="LRR_dom_sf"/>
</dbReference>
<keyword evidence="8" id="KW-0677">Repeat</keyword>
<evidence type="ECO:0000256" key="10">
    <source>
        <dbReference type="ARBA" id="ARBA00023136"/>
    </source>
</evidence>
<keyword evidence="10 13" id="KW-0472">Membrane</keyword>
<keyword evidence="9 13" id="KW-1133">Transmembrane helix</keyword>
<evidence type="ECO:0000256" key="6">
    <source>
        <dbReference type="ARBA" id="ARBA00022692"/>
    </source>
</evidence>
<evidence type="ECO:0000256" key="8">
    <source>
        <dbReference type="ARBA" id="ARBA00022737"/>
    </source>
</evidence>